<organism evidence="2 3">
    <name type="scientific">Aspergillus indologenus CBS 114.80</name>
    <dbReference type="NCBI Taxonomy" id="1450541"/>
    <lineage>
        <taxon>Eukaryota</taxon>
        <taxon>Fungi</taxon>
        <taxon>Dikarya</taxon>
        <taxon>Ascomycota</taxon>
        <taxon>Pezizomycotina</taxon>
        <taxon>Eurotiomycetes</taxon>
        <taxon>Eurotiomycetidae</taxon>
        <taxon>Eurotiales</taxon>
        <taxon>Aspergillaceae</taxon>
        <taxon>Aspergillus</taxon>
        <taxon>Aspergillus subgen. Circumdati</taxon>
    </lineage>
</organism>
<reference evidence="2 3" key="1">
    <citation type="submission" date="2018-02" db="EMBL/GenBank/DDBJ databases">
        <title>The genomes of Aspergillus section Nigri reveals drivers in fungal speciation.</title>
        <authorList>
            <consortium name="DOE Joint Genome Institute"/>
            <person name="Vesth T.C."/>
            <person name="Nybo J."/>
            <person name="Theobald S."/>
            <person name="Brandl J."/>
            <person name="Frisvad J.C."/>
            <person name="Nielsen K.F."/>
            <person name="Lyhne E.K."/>
            <person name="Kogle M.E."/>
            <person name="Kuo A."/>
            <person name="Riley R."/>
            <person name="Clum A."/>
            <person name="Nolan M."/>
            <person name="Lipzen A."/>
            <person name="Salamov A."/>
            <person name="Henrissat B."/>
            <person name="Wiebenga A."/>
            <person name="De vries R.P."/>
            <person name="Grigoriev I.V."/>
            <person name="Mortensen U.H."/>
            <person name="Andersen M.R."/>
            <person name="Baker S.E."/>
        </authorList>
    </citation>
    <scope>NUCLEOTIDE SEQUENCE [LARGE SCALE GENOMIC DNA]</scope>
    <source>
        <strain evidence="2 3">CBS 114.80</strain>
    </source>
</reference>
<protein>
    <submittedName>
        <fullName evidence="2">Uncharacterized protein</fullName>
    </submittedName>
</protein>
<evidence type="ECO:0000256" key="1">
    <source>
        <dbReference type="SAM" id="MobiDB-lite"/>
    </source>
</evidence>
<dbReference type="AlphaFoldDB" id="A0A2V5J2I9"/>
<evidence type="ECO:0000313" key="2">
    <source>
        <dbReference type="EMBL" id="PYI31387.1"/>
    </source>
</evidence>
<proteinExistence type="predicted"/>
<feature type="region of interest" description="Disordered" evidence="1">
    <location>
        <begin position="79"/>
        <end position="115"/>
    </location>
</feature>
<dbReference type="EMBL" id="KZ825504">
    <property type="protein sequence ID" value="PYI31387.1"/>
    <property type="molecule type" value="Genomic_DNA"/>
</dbReference>
<accession>A0A2V5J2I9</accession>
<dbReference type="Proteomes" id="UP000248817">
    <property type="component" value="Unassembled WGS sequence"/>
</dbReference>
<gene>
    <name evidence="2" type="ORF">BP00DRAFT_446670</name>
</gene>
<keyword evidence="3" id="KW-1185">Reference proteome</keyword>
<sequence length="206" mass="22199">MGGCRDHPSACASATLRTIDNLEVIDGASKQGIINAFCTAGRGDSRWALGRMAHCSIIGIAIVNPRAVGRAGITATYQRQPASDHPDNSSHHATVSVISRRIGRPDHRSATVDVPGDLHQQSNCSLWYHGLAGESSSDLLRCIPTAPRRCSRYLASQFQDAILPHGRIGKAQPQHGSTSCATPLRSRYGVPYILPETQSQSFSHQH</sequence>
<name>A0A2V5J2I9_9EURO</name>
<evidence type="ECO:0000313" key="3">
    <source>
        <dbReference type="Proteomes" id="UP000248817"/>
    </source>
</evidence>